<evidence type="ECO:0000256" key="1">
    <source>
        <dbReference type="SAM" id="SignalP"/>
    </source>
</evidence>
<protein>
    <submittedName>
        <fullName evidence="3">Glucoamylase family protein</fullName>
    </submittedName>
</protein>
<evidence type="ECO:0000313" key="3">
    <source>
        <dbReference type="EMBL" id="MFC5549321.1"/>
    </source>
</evidence>
<dbReference type="RefSeq" id="WP_379771181.1">
    <property type="nucleotide sequence ID" value="NZ_JBHSMZ010000007.1"/>
</dbReference>
<dbReference type="PIRSF" id="PIRSF028431">
    <property type="entry name" value="UCP028431"/>
    <property type="match status" value="1"/>
</dbReference>
<keyword evidence="1" id="KW-0732">Signal</keyword>
<feature type="signal peptide" evidence="1">
    <location>
        <begin position="1"/>
        <end position="21"/>
    </location>
</feature>
<feature type="chain" id="PRO_5047304170" evidence="1">
    <location>
        <begin position="22"/>
        <end position="479"/>
    </location>
</feature>
<comment type="caution">
    <text evidence="3">The sequence shown here is derived from an EMBL/GenBank/DDBJ whole genome shotgun (WGS) entry which is preliminary data.</text>
</comment>
<name>A0ABW0RZ45_9BURK</name>
<dbReference type="Pfam" id="PF10091">
    <property type="entry name" value="Glycoamylase"/>
    <property type="match status" value="1"/>
</dbReference>
<sequence length="479" mass="52708">MLHRFTRLALAAGTLALAANAAAQTAAPAPQVPALYAANAALLDDLSERTFRFFWDTANPANGIVPDRWPTPSFGSIAAVGFGLTAYTIGADRGYITRAQAAERTLTTLRFFRNAPQGPAEQGMSGHKGFFYHFLDMKTGARSSNCELSTVDTALLLGGVLHAQSYFTGADAQEAEIRRLADEIYQRVDWTWAASSRPNAVALAWDPKTGMSGYDWKGYNEAMLVYVLALGSPTHPLPASAWKDWTSTYDRSWGKVYGQEHLAFPPQFGHQYSHLWIDFRGIQDDYMRKRGIDYFENSRRASYAQQAYAVANPEACKGYGATMWGVTASDGPEDVVIDDHGKKRKFISYAGRGMGHYDDCTMAPTGAAASIAFAPEIAIPAIAHMRSQYGKELYGKYGFLDAFNPTFDFDVKIKHGRRVPGFGWVDTDYLGIDQGPIVGMIANYRDDSVWRVMRTNPTIRAGLLKAGFTGGWLEGKQGK</sequence>
<evidence type="ECO:0000313" key="4">
    <source>
        <dbReference type="Proteomes" id="UP001596086"/>
    </source>
</evidence>
<evidence type="ECO:0000259" key="2">
    <source>
        <dbReference type="Pfam" id="PF10091"/>
    </source>
</evidence>
<dbReference type="Proteomes" id="UP001596086">
    <property type="component" value="Unassembled WGS sequence"/>
</dbReference>
<accession>A0ABW0RZ45</accession>
<feature type="domain" description="Glycoamylase-like" evidence="2">
    <location>
        <begin position="214"/>
        <end position="457"/>
    </location>
</feature>
<dbReference type="InterPro" id="IPR019282">
    <property type="entry name" value="Glycoamylase-like_cons_dom"/>
</dbReference>
<dbReference type="Gene3D" id="1.50.10.140">
    <property type="match status" value="1"/>
</dbReference>
<reference evidence="4" key="1">
    <citation type="journal article" date="2019" name="Int. J. Syst. Evol. Microbiol.">
        <title>The Global Catalogue of Microorganisms (GCM) 10K type strain sequencing project: providing services to taxonomists for standard genome sequencing and annotation.</title>
        <authorList>
            <consortium name="The Broad Institute Genomics Platform"/>
            <consortium name="The Broad Institute Genome Sequencing Center for Infectious Disease"/>
            <person name="Wu L."/>
            <person name="Ma J."/>
        </authorList>
    </citation>
    <scope>NUCLEOTIDE SEQUENCE [LARGE SCALE GENOMIC DNA]</scope>
    <source>
        <strain evidence="4">CGMCC 4.5798</strain>
    </source>
</reference>
<proteinExistence type="predicted"/>
<gene>
    <name evidence="3" type="ORF">ACFPO9_12455</name>
</gene>
<keyword evidence="4" id="KW-1185">Reference proteome</keyword>
<organism evidence="3 4">
    <name type="scientific">Massilia aerilata</name>
    <dbReference type="NCBI Taxonomy" id="453817"/>
    <lineage>
        <taxon>Bacteria</taxon>
        <taxon>Pseudomonadati</taxon>
        <taxon>Pseudomonadota</taxon>
        <taxon>Betaproteobacteria</taxon>
        <taxon>Burkholderiales</taxon>
        <taxon>Oxalobacteraceae</taxon>
        <taxon>Telluria group</taxon>
        <taxon>Massilia</taxon>
    </lineage>
</organism>
<dbReference type="EMBL" id="JBHSMZ010000007">
    <property type="protein sequence ID" value="MFC5549321.1"/>
    <property type="molecule type" value="Genomic_DNA"/>
</dbReference>
<dbReference type="InterPro" id="IPR016883">
    <property type="entry name" value="UCP028431"/>
</dbReference>